<dbReference type="EC" id="1.14.11.-" evidence="5"/>
<dbReference type="PANTHER" id="PTHR10696">
    <property type="entry name" value="GAMMA-BUTYROBETAINE HYDROXYLASE-RELATED"/>
    <property type="match status" value="1"/>
</dbReference>
<reference evidence="5 6" key="1">
    <citation type="submission" date="2024-08" db="EMBL/GenBank/DDBJ databases">
        <authorList>
            <person name="Feng Z."/>
            <person name="Ronholm J."/>
        </authorList>
    </citation>
    <scope>NUCLEOTIDE SEQUENCE [LARGE SCALE GENOMIC DNA]</scope>
    <source>
        <strain evidence="5 6">4-AB0-8</strain>
    </source>
</reference>
<comment type="cofactor">
    <cofactor evidence="1">
        <name>Fe(2+)</name>
        <dbReference type="ChEBI" id="CHEBI:29033"/>
    </cofactor>
</comment>
<dbReference type="InterPro" id="IPR003819">
    <property type="entry name" value="TauD/TfdA-like"/>
</dbReference>
<dbReference type="RefSeq" id="WP_370890346.1">
    <property type="nucleotide sequence ID" value="NZ_JBGJLR010000002.1"/>
</dbReference>
<dbReference type="EMBL" id="JBGJLR010000002">
    <property type="protein sequence ID" value="MEZ2738310.1"/>
    <property type="molecule type" value="Genomic_DNA"/>
</dbReference>
<feature type="domain" description="TauD/TfdA-like" evidence="4">
    <location>
        <begin position="55"/>
        <end position="304"/>
    </location>
</feature>
<evidence type="ECO:0000313" key="5">
    <source>
        <dbReference type="EMBL" id="MEZ2738310.1"/>
    </source>
</evidence>
<dbReference type="SUPFAM" id="SSF51197">
    <property type="entry name" value="Clavaminate synthase-like"/>
    <property type="match status" value="1"/>
</dbReference>
<dbReference type="Proteomes" id="UP001567350">
    <property type="component" value="Unassembled WGS sequence"/>
</dbReference>
<dbReference type="Pfam" id="PF02668">
    <property type="entry name" value="TauD"/>
    <property type="match status" value="1"/>
</dbReference>
<evidence type="ECO:0000259" key="4">
    <source>
        <dbReference type="Pfam" id="PF02668"/>
    </source>
</evidence>
<keyword evidence="3" id="KW-0045">Antibiotic biosynthesis</keyword>
<keyword evidence="5" id="KW-0223">Dioxygenase</keyword>
<dbReference type="InterPro" id="IPR050411">
    <property type="entry name" value="AlphaKG_dependent_hydroxylases"/>
</dbReference>
<comment type="caution">
    <text evidence="5">The sequence shown here is derived from an EMBL/GenBank/DDBJ whole genome shotgun (WGS) entry which is preliminary data.</text>
</comment>
<evidence type="ECO:0000313" key="6">
    <source>
        <dbReference type="Proteomes" id="UP001567350"/>
    </source>
</evidence>
<dbReference type="GO" id="GO:0051213">
    <property type="term" value="F:dioxygenase activity"/>
    <property type="evidence" value="ECO:0007669"/>
    <property type="project" value="UniProtKB-KW"/>
</dbReference>
<protein>
    <submittedName>
        <fullName evidence="5">TauD/TfdA family dioxygenase</fullName>
        <ecNumber evidence="5">1.14.11.-</ecNumber>
    </submittedName>
</protein>
<proteinExistence type="predicted"/>
<evidence type="ECO:0000256" key="1">
    <source>
        <dbReference type="ARBA" id="ARBA00001954"/>
    </source>
</evidence>
<dbReference type="PANTHER" id="PTHR10696:SF56">
    <property type="entry name" value="TAUD_TFDA-LIKE DOMAIN-CONTAINING PROTEIN"/>
    <property type="match status" value="1"/>
</dbReference>
<dbReference type="InterPro" id="IPR042098">
    <property type="entry name" value="TauD-like_sf"/>
</dbReference>
<dbReference type="Gene3D" id="3.60.130.10">
    <property type="entry name" value="Clavaminate synthase-like"/>
    <property type="match status" value="1"/>
</dbReference>
<keyword evidence="2 5" id="KW-0560">Oxidoreductase</keyword>
<organism evidence="5 6">
    <name type="scientific">Comamonas jiangduensis</name>
    <dbReference type="NCBI Taxonomy" id="1194168"/>
    <lineage>
        <taxon>Bacteria</taxon>
        <taxon>Pseudomonadati</taxon>
        <taxon>Pseudomonadota</taxon>
        <taxon>Betaproteobacteria</taxon>
        <taxon>Burkholderiales</taxon>
        <taxon>Comamonadaceae</taxon>
        <taxon>Comamonas</taxon>
    </lineage>
</organism>
<evidence type="ECO:0000256" key="3">
    <source>
        <dbReference type="ARBA" id="ARBA00023194"/>
    </source>
</evidence>
<evidence type="ECO:0000256" key="2">
    <source>
        <dbReference type="ARBA" id="ARBA00023002"/>
    </source>
</evidence>
<name>A0ABV4IBW1_9BURK</name>
<keyword evidence="6" id="KW-1185">Reference proteome</keyword>
<accession>A0ABV4IBW1</accession>
<sequence length="333" mass="37131">MSIILQTPVTGPAAWCGDDLAGDTTWIHYLSAQAIAALDAALAHLQQQGLAFPNFTQADFPLPAFFRTELAQHADTLENGRGFVLLRGLPVARYSDEQISAIYYGIGLNLGQPVRQNPRGDLLGLVMNVGDKTQKTTRVYETNSYLPYHTDPSDVVGLLCVRKAKEGGLSSLVSVGAIYNEILRTHPELLGLYYRQWYCAHLCETGTEPGLTPIFSYHQGKLTCRYLRQYLELGHEMRNLPLTPVEVQALDVFDHAMHMPALRLDMMLEPGDMQFANNYAVLHSRNGFEDHDVPQQRRKLLRLWLKMPNARALAPEFPGRNGFAAPEAQAQAA</sequence>
<gene>
    <name evidence="5" type="ORF">ACBP88_02370</name>
</gene>